<dbReference type="InterPro" id="IPR038071">
    <property type="entry name" value="UROD/MetE-like_sf"/>
</dbReference>
<dbReference type="Pfam" id="PF01717">
    <property type="entry name" value="Meth_synt_2"/>
    <property type="match status" value="1"/>
</dbReference>
<proteinExistence type="predicted"/>
<evidence type="ECO:0000256" key="2">
    <source>
        <dbReference type="ARBA" id="ARBA00022723"/>
    </source>
</evidence>
<dbReference type="Proteomes" id="UP001333102">
    <property type="component" value="Chromosome"/>
</dbReference>
<gene>
    <name evidence="5" type="ORF">VLY81_00600</name>
</gene>
<reference evidence="6" key="1">
    <citation type="submission" date="2023-12" db="EMBL/GenBank/DDBJ databases">
        <title>Novel isolates from deep terrestrial aquifers shed light on the physiology and ecology of the class Limnochordia.</title>
        <authorList>
            <person name="Karnachuk O.V."/>
            <person name="Lukina A.P."/>
            <person name="Avakyan M.R."/>
            <person name="Kadnikov V."/>
            <person name="Begmatov S."/>
            <person name="Beletsky A.V."/>
            <person name="Mardanov A.V."/>
            <person name="Ravin N.V."/>
        </authorList>
    </citation>
    <scope>NUCLEOTIDE SEQUENCE [LARGE SCALE GENOMIC DNA]</scope>
    <source>
        <strain evidence="6">LN</strain>
    </source>
</reference>
<feature type="domain" description="Cobalamin-independent methionine synthase MetE C-terminal/archaeal" evidence="4">
    <location>
        <begin position="5"/>
        <end position="314"/>
    </location>
</feature>
<organism evidence="5 6">
    <name type="scientific">Geochorda subterranea</name>
    <dbReference type="NCBI Taxonomy" id="3109564"/>
    <lineage>
        <taxon>Bacteria</taxon>
        <taxon>Bacillati</taxon>
        <taxon>Bacillota</taxon>
        <taxon>Limnochordia</taxon>
        <taxon>Limnochordales</taxon>
        <taxon>Geochordaceae</taxon>
        <taxon>Geochorda</taxon>
    </lineage>
</organism>
<keyword evidence="3" id="KW-0862">Zinc</keyword>
<accession>A0ABZ1BPR4</accession>
<dbReference type="NCBIfam" id="NF003317">
    <property type="entry name" value="PRK04326.1"/>
    <property type="match status" value="1"/>
</dbReference>
<evidence type="ECO:0000313" key="5">
    <source>
        <dbReference type="EMBL" id="WRP14704.1"/>
    </source>
</evidence>
<keyword evidence="5" id="KW-0489">Methyltransferase</keyword>
<evidence type="ECO:0000313" key="6">
    <source>
        <dbReference type="Proteomes" id="UP001333102"/>
    </source>
</evidence>
<keyword evidence="6" id="KW-1185">Reference proteome</keyword>
<protein>
    <submittedName>
        <fullName evidence="5">Methionine synthase</fullName>
        <ecNumber evidence="5">2.1.1.13</ecNumber>
    </submittedName>
</protein>
<keyword evidence="5" id="KW-0808">Transferase</keyword>
<evidence type="ECO:0000256" key="3">
    <source>
        <dbReference type="ARBA" id="ARBA00022833"/>
    </source>
</evidence>
<dbReference type="Gene3D" id="3.20.20.210">
    <property type="match status" value="1"/>
</dbReference>
<dbReference type="CDD" id="cd03311">
    <property type="entry name" value="CIMS_C_terminal_like"/>
    <property type="match status" value="1"/>
</dbReference>
<dbReference type="InterPro" id="IPR002629">
    <property type="entry name" value="Met_Synth_C/arc"/>
</dbReference>
<evidence type="ECO:0000256" key="1">
    <source>
        <dbReference type="ARBA" id="ARBA00001947"/>
    </source>
</evidence>
<dbReference type="PANTHER" id="PTHR30519">
    <property type="entry name" value="5-METHYLTETRAHYDROPTEROYLTRIGLUTAMATE--HOMOCYSTEINE METHYLTRANSFERASE"/>
    <property type="match status" value="1"/>
</dbReference>
<dbReference type="GO" id="GO:0032259">
    <property type="term" value="P:methylation"/>
    <property type="evidence" value="ECO:0007669"/>
    <property type="project" value="UniProtKB-KW"/>
</dbReference>
<sequence>MAALLTTSVGSFPKPDYLLKARSAFARGEISREQLAAEERRATEACIRLQERLGIDLLVHGEMERGDMTTYFAEQLEGFAISGLVRSYGNRYYRKPIVVGPIGRRRPMAVEAFTFAQSLTSRPVKGMLTGPYTMADWSFNDHYPNRRALVLRLAEVIHEEAVDLERAGARYIQIDEPAVSTRPEEIELAIEALGIVTRGLSAHTITHICYGHFETIYPRMLDLPVDQLDLEAANNDFAILELFRRHRPHKEIALGVVDVHSHRVEPVEEIKKGILAALEVLEPDQLYVDPDCGLKTRTWEEAEQKLANMVEAVRQVKAERGLE</sequence>
<dbReference type="EMBL" id="CP141614">
    <property type="protein sequence ID" value="WRP14704.1"/>
    <property type="molecule type" value="Genomic_DNA"/>
</dbReference>
<comment type="cofactor">
    <cofactor evidence="1">
        <name>Zn(2+)</name>
        <dbReference type="ChEBI" id="CHEBI:29105"/>
    </cofactor>
</comment>
<dbReference type="SUPFAM" id="SSF51726">
    <property type="entry name" value="UROD/MetE-like"/>
    <property type="match status" value="1"/>
</dbReference>
<dbReference type="GO" id="GO:0008705">
    <property type="term" value="F:methionine synthase activity"/>
    <property type="evidence" value="ECO:0007669"/>
    <property type="project" value="UniProtKB-EC"/>
</dbReference>
<dbReference type="RefSeq" id="WP_324669074.1">
    <property type="nucleotide sequence ID" value="NZ_CP141614.1"/>
</dbReference>
<dbReference type="EC" id="2.1.1.13" evidence="5"/>
<keyword evidence="2" id="KW-0479">Metal-binding</keyword>
<evidence type="ECO:0000259" key="4">
    <source>
        <dbReference type="Pfam" id="PF01717"/>
    </source>
</evidence>
<name>A0ABZ1BPR4_9FIRM</name>